<keyword evidence="4" id="KW-1185">Reference proteome</keyword>
<dbReference type="SUPFAM" id="SSF56024">
    <property type="entry name" value="Phospholipase D/nuclease"/>
    <property type="match status" value="2"/>
</dbReference>
<dbReference type="Gene3D" id="3.30.870.10">
    <property type="entry name" value="Endonuclease Chain A"/>
    <property type="match status" value="2"/>
</dbReference>
<dbReference type="SMART" id="SM00155">
    <property type="entry name" value="PLDc"/>
    <property type="match status" value="2"/>
</dbReference>
<evidence type="ECO:0000259" key="2">
    <source>
        <dbReference type="PROSITE" id="PS50035"/>
    </source>
</evidence>
<evidence type="ECO:0000256" key="1">
    <source>
        <dbReference type="SAM" id="Phobius"/>
    </source>
</evidence>
<dbReference type="PROSITE" id="PS50035">
    <property type="entry name" value="PLD"/>
    <property type="match status" value="2"/>
</dbReference>
<proteinExistence type="predicted"/>
<dbReference type="InterPro" id="IPR025202">
    <property type="entry name" value="PLD-like_dom"/>
</dbReference>
<reference evidence="3 4" key="1">
    <citation type="submission" date="2017-10" db="EMBL/GenBank/DDBJ databases">
        <title>Bacillus sp. nov., a halophilic bacterium isolated from a Yangshapao Lake.</title>
        <authorList>
            <person name="Wang H."/>
        </authorList>
    </citation>
    <scope>NUCLEOTIDE SEQUENCE [LARGE SCALE GENOMIC DNA]</scope>
    <source>
        <strain evidence="3 4">YSP-3</strain>
    </source>
</reference>
<comment type="caution">
    <text evidence="3">The sequence shown here is derived from an EMBL/GenBank/DDBJ whole genome shotgun (WGS) entry which is preliminary data.</text>
</comment>
<sequence>MKKIIFEKMNGLYFSLLMLVIILTGVAVYGLFKPLPEGVSYEGSLHDIDDARFYYDVTYETEDGEWVYEQQIFDEVIEVIDRAENYLLLDLFLFNDFHDREEDMPELSRRVTDAVLKKKDENPEMNVIFITDEFNTGYGSHRSPHLDELEEAGVHTIISDLTPLRDSKPIYSSIYRTFFQWFGRGDRGWLPHPLSEGAPSITARSYLKMLNLKANHRKVVVSDKEAFITSANPHDGSAYYSNIGFRVTGSVIEDVWEAEKAVASFSSEDDLPFPGSEDFLYEERAAEINGADEGLKAKHLTESSIKDHLMEQIENAGSGDRITIGAYYLAEDSTMDAIVDASFRDVEIRVVLDPNSYSFNQETQGLPNRPAARELKERSEGRVQIRWYHIDEDQYHSKIMVFENDQEITMIGGSSNFTRRNMDDFNLDASIMIQAPLSSDLAAEVNSYFERLWTNEDGIFTLHLDEYEDDLGFWKPTTYRLQQWFYLTTY</sequence>
<dbReference type="OrthoDB" id="92272at2"/>
<dbReference type="GO" id="GO:0032049">
    <property type="term" value="P:cardiolipin biosynthetic process"/>
    <property type="evidence" value="ECO:0007669"/>
    <property type="project" value="UniProtKB-ARBA"/>
</dbReference>
<gene>
    <name evidence="3" type="ORF">CR205_00085</name>
</gene>
<dbReference type="GO" id="GO:0030572">
    <property type="term" value="F:phosphatidyltransferase activity"/>
    <property type="evidence" value="ECO:0007669"/>
    <property type="project" value="UniProtKB-ARBA"/>
</dbReference>
<keyword evidence="1" id="KW-0812">Transmembrane</keyword>
<name>A0A2W0HHW4_9BACI</name>
<dbReference type="AlphaFoldDB" id="A0A2W0HHW4"/>
<dbReference type="EMBL" id="PDOF01000001">
    <property type="protein sequence ID" value="PYZ97045.1"/>
    <property type="molecule type" value="Genomic_DNA"/>
</dbReference>
<organism evidence="3 4">
    <name type="scientific">Alteribacter lacisalsi</name>
    <dbReference type="NCBI Taxonomy" id="2045244"/>
    <lineage>
        <taxon>Bacteria</taxon>
        <taxon>Bacillati</taxon>
        <taxon>Bacillota</taxon>
        <taxon>Bacilli</taxon>
        <taxon>Bacillales</taxon>
        <taxon>Bacillaceae</taxon>
        <taxon>Alteribacter</taxon>
    </lineage>
</organism>
<dbReference type="PANTHER" id="PTHR21248:SF22">
    <property type="entry name" value="PHOSPHOLIPASE D"/>
    <property type="match status" value="1"/>
</dbReference>
<dbReference type="Proteomes" id="UP000248066">
    <property type="component" value="Unassembled WGS sequence"/>
</dbReference>
<feature type="domain" description="PLD phosphodiesterase" evidence="2">
    <location>
        <begin position="391"/>
        <end position="421"/>
    </location>
</feature>
<evidence type="ECO:0000313" key="3">
    <source>
        <dbReference type="EMBL" id="PYZ97045.1"/>
    </source>
</evidence>
<protein>
    <submittedName>
        <fullName evidence="3">Phospholipase</fullName>
    </submittedName>
</protein>
<dbReference type="Pfam" id="PF13091">
    <property type="entry name" value="PLDc_2"/>
    <property type="match status" value="1"/>
</dbReference>
<keyword evidence="1" id="KW-0472">Membrane</keyword>
<feature type="domain" description="PLD phosphodiesterase" evidence="2">
    <location>
        <begin position="211"/>
        <end position="237"/>
    </location>
</feature>
<keyword evidence="1" id="KW-1133">Transmembrane helix</keyword>
<dbReference type="RefSeq" id="WP_110515723.1">
    <property type="nucleotide sequence ID" value="NZ_PDOF01000001.1"/>
</dbReference>
<dbReference type="InterPro" id="IPR001736">
    <property type="entry name" value="PLipase_D/transphosphatidylase"/>
</dbReference>
<feature type="transmembrane region" description="Helical" evidence="1">
    <location>
        <begin position="12"/>
        <end position="32"/>
    </location>
</feature>
<accession>A0A2W0HHW4</accession>
<dbReference type="PANTHER" id="PTHR21248">
    <property type="entry name" value="CARDIOLIPIN SYNTHASE"/>
    <property type="match status" value="1"/>
</dbReference>
<evidence type="ECO:0000313" key="4">
    <source>
        <dbReference type="Proteomes" id="UP000248066"/>
    </source>
</evidence>